<gene>
    <name evidence="4" type="ORF">E1286_05295</name>
</gene>
<dbReference type="InterPro" id="IPR005754">
    <property type="entry name" value="Sortase"/>
</dbReference>
<keyword evidence="1" id="KW-0378">Hydrolase</keyword>
<dbReference type="RefSeq" id="WP_132609242.1">
    <property type="nucleotide sequence ID" value="NZ_SMKQ01000008.1"/>
</dbReference>
<dbReference type="PROSITE" id="PS51257">
    <property type="entry name" value="PROKAR_LIPOPROTEIN"/>
    <property type="match status" value="1"/>
</dbReference>
<protein>
    <submittedName>
        <fullName evidence="4">Class F sortase</fullName>
    </submittedName>
</protein>
<evidence type="ECO:0000313" key="4">
    <source>
        <dbReference type="EMBL" id="TDD54605.1"/>
    </source>
</evidence>
<accession>A0A4R4Z8U2</accession>
<evidence type="ECO:0000313" key="5">
    <source>
        <dbReference type="Proteomes" id="UP000295302"/>
    </source>
</evidence>
<evidence type="ECO:0000256" key="1">
    <source>
        <dbReference type="ARBA" id="ARBA00022801"/>
    </source>
</evidence>
<comment type="caution">
    <text evidence="4">The sequence shown here is derived from an EMBL/GenBank/DDBJ whole genome shotgun (WGS) entry which is preliminary data.</text>
</comment>
<dbReference type="Pfam" id="PF04203">
    <property type="entry name" value="Sortase"/>
    <property type="match status" value="1"/>
</dbReference>
<dbReference type="Gene3D" id="2.40.260.10">
    <property type="entry name" value="Sortase"/>
    <property type="match status" value="1"/>
</dbReference>
<dbReference type="GO" id="GO:0016787">
    <property type="term" value="F:hydrolase activity"/>
    <property type="evidence" value="ECO:0007669"/>
    <property type="project" value="UniProtKB-KW"/>
</dbReference>
<sequence length="192" mass="20040">MRRLAVVAACLVLTSACGAEASPGPSQPFRVADQPSTVATPSTPARTVSEPARIRIPSIGVDARLVPLGLAKDGSMETPAFGRAGWYEEGPKPGEDGPAVIAAHVDSKSGPDVFARLKTLSKGAKILVTDKQGKTHEFVAGRKQQTAKTALPVKQIWGETDGPALRLITCGGAFDKTTSHYVANIIVWADAA</sequence>
<feature type="signal peptide" evidence="3">
    <location>
        <begin position="1"/>
        <end position="21"/>
    </location>
</feature>
<dbReference type="OrthoDB" id="525039at2"/>
<feature type="compositionally biased region" description="Polar residues" evidence="2">
    <location>
        <begin position="34"/>
        <end position="46"/>
    </location>
</feature>
<dbReference type="SUPFAM" id="SSF63817">
    <property type="entry name" value="Sortase"/>
    <property type="match status" value="1"/>
</dbReference>
<dbReference type="Proteomes" id="UP000295302">
    <property type="component" value="Unassembled WGS sequence"/>
</dbReference>
<name>A0A4R4Z8U2_9ACTN</name>
<dbReference type="InterPro" id="IPR023365">
    <property type="entry name" value="Sortase_dom-sf"/>
</dbReference>
<evidence type="ECO:0000256" key="2">
    <source>
        <dbReference type="SAM" id="MobiDB-lite"/>
    </source>
</evidence>
<organism evidence="4 5">
    <name type="scientific">Nonomuraea terrae</name>
    <dbReference type="NCBI Taxonomy" id="2530383"/>
    <lineage>
        <taxon>Bacteria</taxon>
        <taxon>Bacillati</taxon>
        <taxon>Actinomycetota</taxon>
        <taxon>Actinomycetes</taxon>
        <taxon>Streptosporangiales</taxon>
        <taxon>Streptosporangiaceae</taxon>
        <taxon>Nonomuraea</taxon>
    </lineage>
</organism>
<dbReference type="EMBL" id="SMKQ01000008">
    <property type="protein sequence ID" value="TDD54605.1"/>
    <property type="molecule type" value="Genomic_DNA"/>
</dbReference>
<evidence type="ECO:0000256" key="3">
    <source>
        <dbReference type="SAM" id="SignalP"/>
    </source>
</evidence>
<reference evidence="4 5" key="1">
    <citation type="submission" date="2019-03" db="EMBL/GenBank/DDBJ databases">
        <title>Draft genome sequences of novel Actinobacteria.</title>
        <authorList>
            <person name="Sahin N."/>
            <person name="Ay H."/>
            <person name="Saygin H."/>
        </authorList>
    </citation>
    <scope>NUCLEOTIDE SEQUENCE [LARGE SCALE GENOMIC DNA]</scope>
    <source>
        <strain evidence="4 5">CH32</strain>
    </source>
</reference>
<keyword evidence="5" id="KW-1185">Reference proteome</keyword>
<feature type="region of interest" description="Disordered" evidence="2">
    <location>
        <begin position="19"/>
        <end position="47"/>
    </location>
</feature>
<keyword evidence="3" id="KW-0732">Signal</keyword>
<proteinExistence type="predicted"/>
<dbReference type="AlphaFoldDB" id="A0A4R4Z8U2"/>
<dbReference type="NCBIfam" id="NF033748">
    <property type="entry name" value="class_F_sortase"/>
    <property type="match status" value="1"/>
</dbReference>
<dbReference type="InterPro" id="IPR042001">
    <property type="entry name" value="Sortase_F"/>
</dbReference>
<feature type="chain" id="PRO_5021002703" evidence="3">
    <location>
        <begin position="22"/>
        <end position="192"/>
    </location>
</feature>
<dbReference type="CDD" id="cd05829">
    <property type="entry name" value="Sortase_F"/>
    <property type="match status" value="1"/>
</dbReference>